<evidence type="ECO:0008006" key="4">
    <source>
        <dbReference type="Google" id="ProtNLM"/>
    </source>
</evidence>
<evidence type="ECO:0000313" key="3">
    <source>
        <dbReference type="Proteomes" id="UP000238322"/>
    </source>
</evidence>
<proteinExistence type="predicted"/>
<comment type="caution">
    <text evidence="2">The sequence shown here is derived from an EMBL/GenBank/DDBJ whole genome shotgun (WGS) entry which is preliminary data.</text>
</comment>
<protein>
    <recommendedName>
        <fullName evidence="4">AtpZ/AtpI family protein</fullName>
    </recommendedName>
</protein>
<feature type="transmembrane region" description="Helical" evidence="1">
    <location>
        <begin position="61"/>
        <end position="84"/>
    </location>
</feature>
<feature type="transmembrane region" description="Helical" evidence="1">
    <location>
        <begin position="31"/>
        <end position="55"/>
    </location>
</feature>
<reference evidence="2 3" key="1">
    <citation type="submission" date="2018-02" db="EMBL/GenBank/DDBJ databases">
        <title>Comparative genomes isolates from brazilian mangrove.</title>
        <authorList>
            <person name="Araujo J.E."/>
            <person name="Taketani R.G."/>
            <person name="Silva M.C.P."/>
            <person name="Loureco M.V."/>
            <person name="Andreote F.D."/>
        </authorList>
    </citation>
    <scope>NUCLEOTIDE SEQUENCE [LARGE SCALE GENOMIC DNA]</scope>
    <source>
        <strain evidence="2 3">Hex-1 MGV</strain>
    </source>
</reference>
<gene>
    <name evidence="2" type="ORF">C5Y83_14460</name>
</gene>
<dbReference type="Proteomes" id="UP000238322">
    <property type="component" value="Unassembled WGS sequence"/>
</dbReference>
<evidence type="ECO:0000256" key="1">
    <source>
        <dbReference type="SAM" id="Phobius"/>
    </source>
</evidence>
<accession>A0A2S8FR99</accession>
<sequence>MNCGLKPLPKFQRAFPLAPPFQPDLDPIARAYVWVGRIFTICGEMIVPGVLGYGIDHLLGITFPVFAMIGFAAGLILGMTHLVIMANSQETRGRVEHDPAERDEEHRS</sequence>
<keyword evidence="1" id="KW-0472">Membrane</keyword>
<dbReference type="AlphaFoldDB" id="A0A2S8FR99"/>
<keyword evidence="1" id="KW-1133">Transmembrane helix</keyword>
<name>A0A2S8FR99_9BACT</name>
<dbReference type="EMBL" id="PUHY01000010">
    <property type="protein sequence ID" value="PQO34703.1"/>
    <property type="molecule type" value="Genomic_DNA"/>
</dbReference>
<evidence type="ECO:0000313" key="2">
    <source>
        <dbReference type="EMBL" id="PQO34703.1"/>
    </source>
</evidence>
<keyword evidence="1" id="KW-0812">Transmembrane</keyword>
<organism evidence="2 3">
    <name type="scientific">Blastopirellula marina</name>
    <dbReference type="NCBI Taxonomy" id="124"/>
    <lineage>
        <taxon>Bacteria</taxon>
        <taxon>Pseudomonadati</taxon>
        <taxon>Planctomycetota</taxon>
        <taxon>Planctomycetia</taxon>
        <taxon>Pirellulales</taxon>
        <taxon>Pirellulaceae</taxon>
        <taxon>Blastopirellula</taxon>
    </lineage>
</organism>